<evidence type="ECO:0000313" key="7">
    <source>
        <dbReference type="Proteomes" id="UP000230002"/>
    </source>
</evidence>
<feature type="region of interest" description="Disordered" evidence="4">
    <location>
        <begin position="112"/>
        <end position="140"/>
    </location>
</feature>
<dbReference type="STRING" id="1077348.A0A2G8SUJ6"/>
<dbReference type="Proteomes" id="UP000230002">
    <property type="component" value="Unassembled WGS sequence"/>
</dbReference>
<feature type="compositionally biased region" description="Polar residues" evidence="4">
    <location>
        <begin position="127"/>
        <end position="140"/>
    </location>
</feature>
<dbReference type="EMBL" id="AYKW01000001">
    <property type="protein sequence ID" value="PIL37446.1"/>
    <property type="molecule type" value="Genomic_DNA"/>
</dbReference>
<name>A0A2G8SUJ6_9APHY</name>
<evidence type="ECO:0000256" key="1">
    <source>
        <dbReference type="ARBA" id="ARBA00006885"/>
    </source>
</evidence>
<evidence type="ECO:0000313" key="6">
    <source>
        <dbReference type="EMBL" id="PIL37446.1"/>
    </source>
</evidence>
<comment type="similarity">
    <text evidence="1">Belongs to the COQ10 family.</text>
</comment>
<gene>
    <name evidence="6" type="ORF">GSI_01140</name>
</gene>
<keyword evidence="7" id="KW-1185">Reference proteome</keyword>
<comment type="function">
    <text evidence="3">Required for the function of coenzyme Q in the respiratory chain. May serve as a chaperone or may be involved in the transport of Q6 from its site of synthesis to the catalytic sites of the respiratory complexes.</text>
</comment>
<dbReference type="CDD" id="cd07813">
    <property type="entry name" value="COQ10p_like"/>
    <property type="match status" value="1"/>
</dbReference>
<evidence type="ECO:0000256" key="4">
    <source>
        <dbReference type="SAM" id="MobiDB-lite"/>
    </source>
</evidence>
<dbReference type="PANTHER" id="PTHR12901">
    <property type="entry name" value="SPERM PROTEIN HOMOLOG"/>
    <property type="match status" value="1"/>
</dbReference>
<dbReference type="OrthoDB" id="292693at2759"/>
<reference evidence="6 7" key="1">
    <citation type="journal article" date="2015" name="Sci. Rep.">
        <title>Chromosome-level genome map provides insights into diverse defense mechanisms in the medicinal fungus Ganoderma sinense.</title>
        <authorList>
            <person name="Zhu Y."/>
            <person name="Xu J."/>
            <person name="Sun C."/>
            <person name="Zhou S."/>
            <person name="Xu H."/>
            <person name="Nelson D.R."/>
            <person name="Qian J."/>
            <person name="Song J."/>
            <person name="Luo H."/>
            <person name="Xiang L."/>
            <person name="Li Y."/>
            <person name="Xu Z."/>
            <person name="Ji A."/>
            <person name="Wang L."/>
            <person name="Lu S."/>
            <person name="Hayward A."/>
            <person name="Sun W."/>
            <person name="Li X."/>
            <person name="Schwartz D.C."/>
            <person name="Wang Y."/>
            <person name="Chen S."/>
        </authorList>
    </citation>
    <scope>NUCLEOTIDE SEQUENCE [LARGE SCALE GENOMIC DNA]</scope>
    <source>
        <strain evidence="6 7">ZZ0214-1</strain>
    </source>
</reference>
<evidence type="ECO:0000259" key="5">
    <source>
        <dbReference type="Pfam" id="PF03364"/>
    </source>
</evidence>
<protein>
    <recommendedName>
        <fullName evidence="5">Coenzyme Q-binding protein COQ10 START domain-containing protein</fullName>
    </recommendedName>
</protein>
<dbReference type="GO" id="GO:0045333">
    <property type="term" value="P:cellular respiration"/>
    <property type="evidence" value="ECO:0007669"/>
    <property type="project" value="InterPro"/>
</dbReference>
<comment type="caution">
    <text evidence="6">The sequence shown here is derived from an EMBL/GenBank/DDBJ whole genome shotgun (WGS) entry which is preliminary data.</text>
</comment>
<dbReference type="InterPro" id="IPR023393">
    <property type="entry name" value="START-like_dom_sf"/>
</dbReference>
<comment type="subunit">
    <text evidence="2">Interacts with coenzyme Q.</text>
</comment>
<organism evidence="6 7">
    <name type="scientific">Ganoderma sinense ZZ0214-1</name>
    <dbReference type="NCBI Taxonomy" id="1077348"/>
    <lineage>
        <taxon>Eukaryota</taxon>
        <taxon>Fungi</taxon>
        <taxon>Dikarya</taxon>
        <taxon>Basidiomycota</taxon>
        <taxon>Agaricomycotina</taxon>
        <taxon>Agaricomycetes</taxon>
        <taxon>Polyporales</taxon>
        <taxon>Polyporaceae</taxon>
        <taxon>Ganoderma</taxon>
    </lineage>
</organism>
<evidence type="ECO:0000256" key="2">
    <source>
        <dbReference type="ARBA" id="ARBA00011814"/>
    </source>
</evidence>
<dbReference type="Pfam" id="PF03364">
    <property type="entry name" value="Polyketide_cyc"/>
    <property type="match status" value="1"/>
</dbReference>
<dbReference type="AlphaFoldDB" id="A0A2G8SUJ6"/>
<dbReference type="PANTHER" id="PTHR12901:SF10">
    <property type="entry name" value="COENZYME Q-BINDING PROTEIN COQ10, MITOCHONDRIAL"/>
    <property type="match status" value="1"/>
</dbReference>
<proteinExistence type="inferred from homology"/>
<dbReference type="SUPFAM" id="SSF55961">
    <property type="entry name" value="Bet v1-like"/>
    <property type="match status" value="2"/>
</dbReference>
<dbReference type="GO" id="GO:0005739">
    <property type="term" value="C:mitochondrion"/>
    <property type="evidence" value="ECO:0007669"/>
    <property type="project" value="TreeGrafter"/>
</dbReference>
<evidence type="ECO:0000256" key="3">
    <source>
        <dbReference type="ARBA" id="ARBA00024947"/>
    </source>
</evidence>
<accession>A0A2G8SUJ6</accession>
<sequence length="190" mass="20679">MNAPTEETASIPSYTQKQLYELVADASSYPRFLPFCTGARVLKQQQPLSDPHGRLHMDVELTVGFMSFTETYVSKVTCRPYESVEAVAASSTPLFKSLNTIWRFQPASAQSPHPTAALSTPAEHIKTSTAARSQPSQGDGNPTLVTLDLSFAFANPVHAAVSSSVFGQVSKMMVKAFEERCLEIYGEGRA</sequence>
<dbReference type="InterPro" id="IPR044996">
    <property type="entry name" value="COQ10-like"/>
</dbReference>
<dbReference type="GO" id="GO:0048039">
    <property type="term" value="F:ubiquinone binding"/>
    <property type="evidence" value="ECO:0007669"/>
    <property type="project" value="InterPro"/>
</dbReference>
<dbReference type="Gene3D" id="3.30.530.20">
    <property type="match status" value="1"/>
</dbReference>
<dbReference type="InterPro" id="IPR005031">
    <property type="entry name" value="COQ10_START"/>
</dbReference>
<feature type="domain" description="Coenzyme Q-binding protein COQ10 START" evidence="5">
    <location>
        <begin position="13"/>
        <end position="178"/>
    </location>
</feature>